<dbReference type="RefSeq" id="WP_089736173.1">
    <property type="nucleotide sequence ID" value="NZ_FNEG01000003.1"/>
</dbReference>
<dbReference type="SUPFAM" id="SSF51735">
    <property type="entry name" value="NAD(P)-binding Rossmann-fold domains"/>
    <property type="match status" value="1"/>
</dbReference>
<dbReference type="InterPro" id="IPR002347">
    <property type="entry name" value="SDR_fam"/>
</dbReference>
<dbReference type="GO" id="GO:0004316">
    <property type="term" value="F:3-oxoacyl-[acyl-carrier-protein] reductase (NADPH) activity"/>
    <property type="evidence" value="ECO:0007669"/>
    <property type="project" value="UniProtKB-EC"/>
</dbReference>
<keyword evidence="3 6" id="KW-0560">Oxidoreductase</keyword>
<dbReference type="PANTHER" id="PTHR43490:SF99">
    <property type="entry name" value="SHORT-CHAIN DEHYDROGENASE_REDUCTASE"/>
    <property type="match status" value="1"/>
</dbReference>
<evidence type="ECO:0000313" key="7">
    <source>
        <dbReference type="Proteomes" id="UP000199426"/>
    </source>
</evidence>
<dbReference type="PRINTS" id="PR00081">
    <property type="entry name" value="GDHRDH"/>
</dbReference>
<evidence type="ECO:0000313" key="6">
    <source>
        <dbReference type="EMBL" id="SQB27530.1"/>
    </source>
</evidence>
<protein>
    <submittedName>
        <fullName evidence="6">3-oxoacyl-[acyl-carrier-protein] reductase FabG</fullName>
        <ecNumber evidence="6">1.1.1.100</ecNumber>
    </submittedName>
    <submittedName>
        <fullName evidence="5">NAD(P)-dependent dehydrogenase, short-chain alcohol dehydrogenase family</fullName>
    </submittedName>
</protein>
<dbReference type="OrthoDB" id="5786478at2"/>
<evidence type="ECO:0000256" key="3">
    <source>
        <dbReference type="ARBA" id="ARBA00023002"/>
    </source>
</evidence>
<keyword evidence="7" id="KW-1185">Reference proteome</keyword>
<reference evidence="6 8" key="2">
    <citation type="submission" date="2018-06" db="EMBL/GenBank/DDBJ databases">
        <authorList>
            <consortium name="Pathogen Informatics"/>
            <person name="Doyle S."/>
        </authorList>
    </citation>
    <scope>NUCLEOTIDE SEQUENCE [LARGE SCALE GENOMIC DNA]</scope>
    <source>
        <strain evidence="6 8">NCTC13492</strain>
    </source>
</reference>
<evidence type="ECO:0000256" key="2">
    <source>
        <dbReference type="ARBA" id="ARBA00022857"/>
    </source>
</evidence>
<dbReference type="EMBL" id="FNEG01000003">
    <property type="protein sequence ID" value="SDI87923.1"/>
    <property type="molecule type" value="Genomic_DNA"/>
</dbReference>
<dbReference type="PANTHER" id="PTHR43490">
    <property type="entry name" value="(+)-NEOMENTHOL DEHYDROGENASE"/>
    <property type="match status" value="1"/>
</dbReference>
<sequence>MVRQKTALITGANKGIGFETAKQLLQLGYSVFIGSRDLKRGLKAVEILKELGYKDVDVLQIDVTNLFSVQSASKELESKISQLDVLINNAGIIGEMPQHASTISLDNLRSVYETNFFGVIQVTQHLLDLMKKSEEPRIINVSSDMGSLTNHSNPDYEFYDVKPMAYCSSKTAVNTFTVMLAYELKDTNFKINSVNPGFTATDLNGFTGYQTPEQGTRAIIKLATIDNSGPSGKFFSDGFEIAW</sequence>
<reference evidence="5 7" key="1">
    <citation type="submission" date="2016-10" db="EMBL/GenBank/DDBJ databases">
        <authorList>
            <person name="Varghese N."/>
            <person name="Submissions S."/>
        </authorList>
    </citation>
    <scope>NUCLEOTIDE SEQUENCE [LARGE SCALE GENOMIC DNA]</scope>
    <source>
        <strain evidence="5 7">DSM 19299</strain>
    </source>
</reference>
<gene>
    <name evidence="6" type="primary">fabG_3</name>
    <name evidence="6" type="ORF">NCTC13492_01113</name>
    <name evidence="5" type="ORF">SAMN05421542_2111</name>
</gene>
<evidence type="ECO:0000256" key="1">
    <source>
        <dbReference type="ARBA" id="ARBA00006484"/>
    </source>
</evidence>
<evidence type="ECO:0000256" key="4">
    <source>
        <dbReference type="RuleBase" id="RU000363"/>
    </source>
</evidence>
<dbReference type="Gene3D" id="3.40.50.720">
    <property type="entry name" value="NAD(P)-binding Rossmann-like Domain"/>
    <property type="match status" value="1"/>
</dbReference>
<name>A0A2X2XMC1_CHRJE</name>
<organism evidence="6 8">
    <name type="scientific">Chryseobacterium jejuense</name>
    <dbReference type="NCBI Taxonomy" id="445960"/>
    <lineage>
        <taxon>Bacteria</taxon>
        <taxon>Pseudomonadati</taxon>
        <taxon>Bacteroidota</taxon>
        <taxon>Flavobacteriia</taxon>
        <taxon>Flavobacteriales</taxon>
        <taxon>Weeksellaceae</taxon>
        <taxon>Chryseobacterium group</taxon>
        <taxon>Chryseobacterium</taxon>
    </lineage>
</organism>
<dbReference type="Proteomes" id="UP000199426">
    <property type="component" value="Unassembled WGS sequence"/>
</dbReference>
<dbReference type="Proteomes" id="UP000251670">
    <property type="component" value="Unassembled WGS sequence"/>
</dbReference>
<accession>A0A2X2XMC1</accession>
<evidence type="ECO:0000313" key="8">
    <source>
        <dbReference type="Proteomes" id="UP000251670"/>
    </source>
</evidence>
<dbReference type="PRINTS" id="PR00080">
    <property type="entry name" value="SDRFAMILY"/>
</dbReference>
<proteinExistence type="inferred from homology"/>
<keyword evidence="2" id="KW-0521">NADP</keyword>
<dbReference type="InterPro" id="IPR045313">
    <property type="entry name" value="CBR1-like"/>
</dbReference>
<dbReference type="EMBL" id="UAWB01000002">
    <property type="protein sequence ID" value="SQB27530.1"/>
    <property type="molecule type" value="Genomic_DNA"/>
</dbReference>
<dbReference type="Pfam" id="PF00106">
    <property type="entry name" value="adh_short"/>
    <property type="match status" value="1"/>
</dbReference>
<comment type="similarity">
    <text evidence="1 4">Belongs to the short-chain dehydrogenases/reductases (SDR) family.</text>
</comment>
<evidence type="ECO:0000313" key="5">
    <source>
        <dbReference type="EMBL" id="SDI87923.1"/>
    </source>
</evidence>
<dbReference type="EC" id="1.1.1.100" evidence="6"/>
<dbReference type="InterPro" id="IPR036291">
    <property type="entry name" value="NAD(P)-bd_dom_sf"/>
</dbReference>
<dbReference type="CDD" id="cd05324">
    <property type="entry name" value="carb_red_PTCR-like_SDR_c"/>
    <property type="match status" value="1"/>
</dbReference>
<dbReference type="AlphaFoldDB" id="A0A2X2XMC1"/>
<dbReference type="STRING" id="445960.SAMN05421542_2111"/>